<proteinExistence type="predicted"/>
<reference evidence="1" key="1">
    <citation type="submission" date="2023-05" db="EMBL/GenBank/DDBJ databases">
        <authorList>
            <consortium name="ELIXIR-Norway"/>
        </authorList>
    </citation>
    <scope>NUCLEOTIDE SEQUENCE</scope>
</reference>
<evidence type="ECO:0000313" key="2">
    <source>
        <dbReference type="Proteomes" id="UP001162501"/>
    </source>
</evidence>
<gene>
    <name evidence="1" type="ORF">MRATA1EN22A_LOCUS4946</name>
</gene>
<dbReference type="EMBL" id="OX596097">
    <property type="protein sequence ID" value="CAM9609727.1"/>
    <property type="molecule type" value="Genomic_DNA"/>
</dbReference>
<organism evidence="1 2">
    <name type="scientific">Rangifer tarandus platyrhynchus</name>
    <name type="common">Svalbard reindeer</name>
    <dbReference type="NCBI Taxonomy" id="3082113"/>
    <lineage>
        <taxon>Eukaryota</taxon>
        <taxon>Metazoa</taxon>
        <taxon>Chordata</taxon>
        <taxon>Craniata</taxon>
        <taxon>Vertebrata</taxon>
        <taxon>Euteleostomi</taxon>
        <taxon>Mammalia</taxon>
        <taxon>Eutheria</taxon>
        <taxon>Laurasiatheria</taxon>
        <taxon>Artiodactyla</taxon>
        <taxon>Ruminantia</taxon>
        <taxon>Pecora</taxon>
        <taxon>Cervidae</taxon>
        <taxon>Odocoileinae</taxon>
        <taxon>Rangifer</taxon>
    </lineage>
</organism>
<dbReference type="Proteomes" id="UP001162501">
    <property type="component" value="Chromosome 13"/>
</dbReference>
<reference evidence="1" key="2">
    <citation type="submission" date="2025-03" db="EMBL/GenBank/DDBJ databases">
        <authorList>
            <consortium name="ELIXIR-Norway"/>
            <consortium name="Elixir Norway"/>
        </authorList>
    </citation>
    <scope>NUCLEOTIDE SEQUENCE</scope>
</reference>
<evidence type="ECO:0000313" key="1">
    <source>
        <dbReference type="EMBL" id="CAM9609727.1"/>
    </source>
</evidence>
<name>A0AC59YDP3_RANTA</name>
<accession>A0AC59YDP3</accession>
<sequence length="126" mass="13435">MREHWSLRVEGGGSLTIARSPARASRWDSPAFGVSIEQDPALDQQNWGFEVNAVQAYGLRCADRKCICEAPSADRAGRAGSSSQAGEAKVLARRRGRAVSAGPDWAQRGEEMVRVDTADCGGKGSS</sequence>
<protein>
    <submittedName>
        <fullName evidence="1">Uncharacterized protein</fullName>
    </submittedName>
</protein>